<dbReference type="EMBL" id="LNJQ01000004">
    <property type="protein sequence ID" value="KWZ38257.1"/>
    <property type="molecule type" value="Genomic_DNA"/>
</dbReference>
<feature type="domain" description="TauD/TfdA-like" evidence="14">
    <location>
        <begin position="112"/>
        <end position="363"/>
    </location>
</feature>
<dbReference type="InterPro" id="IPR038492">
    <property type="entry name" value="GBBH-like_N_sf"/>
</dbReference>
<dbReference type="Gene3D" id="3.60.130.10">
    <property type="entry name" value="Clavaminate synthase-like"/>
    <property type="match status" value="1"/>
</dbReference>
<evidence type="ECO:0000256" key="2">
    <source>
        <dbReference type="ARBA" id="ARBA00001961"/>
    </source>
</evidence>
<keyword evidence="17" id="KW-1185">Reference proteome</keyword>
<accession>A0ABR5T4V1</accession>
<evidence type="ECO:0000313" key="16">
    <source>
        <dbReference type="EMBL" id="KWZ38257.1"/>
    </source>
</evidence>
<dbReference type="EC" id="1.14.11.8" evidence="4"/>
<evidence type="ECO:0000256" key="1">
    <source>
        <dbReference type="ARBA" id="ARBA00001954"/>
    </source>
</evidence>
<reference evidence="16 17" key="1">
    <citation type="submission" date="2015-11" db="EMBL/GenBank/DDBJ databases">
        <authorList>
            <person name="Sahl J."/>
            <person name="Wagner D."/>
            <person name="Keim P."/>
        </authorList>
    </citation>
    <scope>NUCLEOTIDE SEQUENCE [LARGE SCALE GENOMIC DNA]</scope>
    <source>
        <strain evidence="16 17">BDU18</strain>
    </source>
</reference>
<keyword evidence="5" id="KW-0479">Metal-binding</keyword>
<comment type="function">
    <text evidence="12">Converts trimethyllysine (TML) into hydroxytrimethyllysine (HTML).</text>
</comment>
<comment type="caution">
    <text evidence="16">The sequence shown here is derived from an EMBL/GenBank/DDBJ whole genome shotgun (WGS) entry which is preliminary data.</text>
</comment>
<evidence type="ECO:0000256" key="9">
    <source>
        <dbReference type="ARBA" id="ARBA00030363"/>
    </source>
</evidence>
<keyword evidence="6 16" id="KW-0223">Dioxygenase</keyword>
<evidence type="ECO:0000256" key="13">
    <source>
        <dbReference type="ARBA" id="ARBA00049334"/>
    </source>
</evidence>
<dbReference type="RefSeq" id="WP_038744913.1">
    <property type="nucleotide sequence ID" value="NZ_LNJQ01000004.1"/>
</dbReference>
<dbReference type="SUPFAM" id="SSF51197">
    <property type="entry name" value="Clavaminate synthase-like"/>
    <property type="match status" value="1"/>
</dbReference>
<dbReference type="Pfam" id="PF06155">
    <property type="entry name" value="GBBH-like_N"/>
    <property type="match status" value="1"/>
</dbReference>
<comment type="catalytic activity">
    <reaction evidence="13">
        <text>N(6),N(6),N(6)-trimethyl-L-lysine + 2-oxoglutarate + O2 = (3S)-3-hydroxy-N(6),N(6),N(6)-trimethyl-L-lysine + succinate + CO2</text>
        <dbReference type="Rhea" id="RHEA:14181"/>
        <dbReference type="ChEBI" id="CHEBI:15379"/>
        <dbReference type="ChEBI" id="CHEBI:16526"/>
        <dbReference type="ChEBI" id="CHEBI:16810"/>
        <dbReference type="ChEBI" id="CHEBI:30031"/>
        <dbReference type="ChEBI" id="CHEBI:58100"/>
        <dbReference type="ChEBI" id="CHEBI:141499"/>
        <dbReference type="EC" id="1.14.11.8"/>
    </reaction>
</comment>
<dbReference type="InterPro" id="IPR042098">
    <property type="entry name" value="TauD-like_sf"/>
</dbReference>
<dbReference type="GO" id="GO:0051213">
    <property type="term" value="F:dioxygenase activity"/>
    <property type="evidence" value="ECO:0007669"/>
    <property type="project" value="UniProtKB-KW"/>
</dbReference>
<evidence type="ECO:0000313" key="17">
    <source>
        <dbReference type="Proteomes" id="UP000070255"/>
    </source>
</evidence>
<evidence type="ECO:0000256" key="12">
    <source>
        <dbReference type="ARBA" id="ARBA00046008"/>
    </source>
</evidence>
<comment type="cofactor">
    <cofactor evidence="2">
        <name>L-ascorbate</name>
        <dbReference type="ChEBI" id="CHEBI:38290"/>
    </cofactor>
</comment>
<proteinExistence type="inferred from homology"/>
<evidence type="ECO:0000259" key="14">
    <source>
        <dbReference type="Pfam" id="PF02668"/>
    </source>
</evidence>
<evidence type="ECO:0000256" key="5">
    <source>
        <dbReference type="ARBA" id="ARBA00022723"/>
    </source>
</evidence>
<feature type="domain" description="Gamma-butyrobetaine hydroxylase-like N-terminal" evidence="15">
    <location>
        <begin position="3"/>
        <end position="83"/>
    </location>
</feature>
<dbReference type="InterPro" id="IPR010376">
    <property type="entry name" value="GBBH-like_N"/>
</dbReference>
<evidence type="ECO:0000256" key="4">
    <source>
        <dbReference type="ARBA" id="ARBA00012267"/>
    </source>
</evidence>
<comment type="similarity">
    <text evidence="3">Belongs to the gamma-BBH/TMLD family.</text>
</comment>
<dbReference type="InterPro" id="IPR003819">
    <property type="entry name" value="TauD/TfdA-like"/>
</dbReference>
<evidence type="ECO:0000256" key="11">
    <source>
        <dbReference type="ARBA" id="ARBA00032283"/>
    </source>
</evidence>
<organism evidence="16 17">
    <name type="scientific">Burkholderia savannae</name>
    <dbReference type="NCBI Taxonomy" id="1637837"/>
    <lineage>
        <taxon>Bacteria</taxon>
        <taxon>Pseudomonadati</taxon>
        <taxon>Pseudomonadota</taxon>
        <taxon>Betaproteobacteria</taxon>
        <taxon>Burkholderiales</taxon>
        <taxon>Burkholderiaceae</taxon>
        <taxon>Burkholderia</taxon>
        <taxon>pseudomallei group</taxon>
    </lineage>
</organism>
<evidence type="ECO:0000256" key="3">
    <source>
        <dbReference type="ARBA" id="ARBA00008654"/>
    </source>
</evidence>
<evidence type="ECO:0000256" key="8">
    <source>
        <dbReference type="ARBA" id="ARBA00023004"/>
    </source>
</evidence>
<comment type="cofactor">
    <cofactor evidence="1">
        <name>Fe(2+)</name>
        <dbReference type="ChEBI" id="CHEBI:29033"/>
    </cofactor>
</comment>
<dbReference type="PANTHER" id="PTHR10696">
    <property type="entry name" value="GAMMA-BUTYROBETAINE HYDROXYLASE-RELATED"/>
    <property type="match status" value="1"/>
</dbReference>
<keyword evidence="8" id="KW-0408">Iron</keyword>
<evidence type="ECO:0000256" key="10">
    <source>
        <dbReference type="ARBA" id="ARBA00031778"/>
    </source>
</evidence>
<name>A0ABR5T4V1_9BURK</name>
<dbReference type="Gene3D" id="3.30.2020.30">
    <property type="match status" value="1"/>
</dbReference>
<dbReference type="InterPro" id="IPR050411">
    <property type="entry name" value="AlphaKG_dependent_hydroxylases"/>
</dbReference>
<evidence type="ECO:0000256" key="7">
    <source>
        <dbReference type="ARBA" id="ARBA00023002"/>
    </source>
</evidence>
<gene>
    <name evidence="16" type="ORF">WS72_25655</name>
</gene>
<keyword evidence="7" id="KW-0560">Oxidoreductase</keyword>
<evidence type="ECO:0000256" key="6">
    <source>
        <dbReference type="ARBA" id="ARBA00022964"/>
    </source>
</evidence>
<dbReference type="PANTHER" id="PTHR10696:SF51">
    <property type="entry name" value="TRIMETHYLLYSINE DIOXYGENASE, MITOCHONDRIAL"/>
    <property type="match status" value="1"/>
</dbReference>
<sequence>MLTSHSDHLQIDWETGGTGRYHWVWLRQACECAECFNGHCRQRHFDPGAIAPGIRPERVSLGAHGLRIVWQDAHVSTYALDRLARDDYRDGNSAADAQAGPPWTPWPERGAPASSHFSLADVLESDAALRLALNRLFESGLVVLKADGGATRPFDEVRERLAGFLDPSYFGEFFDLEIKSDDATDSVSFSTKALPLHTDIPYCSPPPDYQFLFGLDVDPRCAREQIGCTRFVDGWAVLSELRDASPDMFDRLAHTNVVYRAEYPNARKRYEHRTPIVRLRPDGCVERLINNPTKMFFDGIGFDDLMPFFRAYHALKARLVATRRSYLHTWTQGDMVVWDNRRIFHGRGDFGAPGIVRTLRGGYFKEGELRAREAFIAAAAAARRAEG</sequence>
<dbReference type="Pfam" id="PF02668">
    <property type="entry name" value="TauD"/>
    <property type="match status" value="1"/>
</dbReference>
<protein>
    <recommendedName>
        <fullName evidence="4">trimethyllysine dioxygenase</fullName>
        <ecNumber evidence="4">1.14.11.8</ecNumber>
    </recommendedName>
    <alternativeName>
        <fullName evidence="10">Epsilon-trimethyllysine 2-oxoglutarate dioxygenase</fullName>
    </alternativeName>
    <alternativeName>
        <fullName evidence="9">TML hydroxylase</fullName>
    </alternativeName>
    <alternativeName>
        <fullName evidence="11">TML-alpha-ketoglutarate dioxygenase</fullName>
    </alternativeName>
</protein>
<evidence type="ECO:0000259" key="15">
    <source>
        <dbReference type="Pfam" id="PF06155"/>
    </source>
</evidence>
<dbReference type="Proteomes" id="UP000070255">
    <property type="component" value="Unassembled WGS sequence"/>
</dbReference>